<protein>
    <submittedName>
        <fullName evidence="1">Uncharacterized protein</fullName>
    </submittedName>
</protein>
<name>A0A0F3NAS6_ANAPH</name>
<dbReference type="EMBL" id="LANV01000001">
    <property type="protein sequence ID" value="KJV65183.1"/>
    <property type="molecule type" value="Genomic_DNA"/>
</dbReference>
<dbReference type="PATRIC" id="fig|1359152.3.peg.707"/>
<gene>
    <name evidence="1" type="ORF">APHMUC_0665</name>
</gene>
<dbReference type="Proteomes" id="UP000033441">
    <property type="component" value="Unassembled WGS sequence"/>
</dbReference>
<organism evidence="1 2">
    <name type="scientific">Anaplasma phagocytophilum str. ApMUC09</name>
    <dbReference type="NCBI Taxonomy" id="1359152"/>
    <lineage>
        <taxon>Bacteria</taxon>
        <taxon>Pseudomonadati</taxon>
        <taxon>Pseudomonadota</taxon>
        <taxon>Alphaproteobacteria</taxon>
        <taxon>Rickettsiales</taxon>
        <taxon>Anaplasmataceae</taxon>
        <taxon>Anaplasma</taxon>
        <taxon>phagocytophilum group</taxon>
    </lineage>
</organism>
<evidence type="ECO:0000313" key="1">
    <source>
        <dbReference type="EMBL" id="KJV65183.1"/>
    </source>
</evidence>
<sequence length="44" mass="4669">MAKTHRSSLGSSNGESCCSLVKVPKFMTWNGSLIKFVCSSICSG</sequence>
<dbReference type="AlphaFoldDB" id="A0A0F3NAS6"/>
<reference evidence="1 2" key="1">
    <citation type="submission" date="2015-02" db="EMBL/GenBank/DDBJ databases">
        <title>Genome Sequencing of Rickettsiales.</title>
        <authorList>
            <person name="Daugherty S.C."/>
            <person name="Su Q."/>
            <person name="Abolude K."/>
            <person name="Beier-Sexton M."/>
            <person name="Carlyon J.A."/>
            <person name="Carter R."/>
            <person name="Day N.P."/>
            <person name="Dumler S.J."/>
            <person name="Dyachenko V."/>
            <person name="Godinez A."/>
            <person name="Kurtti T.J."/>
            <person name="Lichay M."/>
            <person name="Mullins K.E."/>
            <person name="Ott S."/>
            <person name="Pappas-Brown V."/>
            <person name="Paris D.H."/>
            <person name="Patel P."/>
            <person name="Richards A.L."/>
            <person name="Sadzewicz L."/>
            <person name="Sears K."/>
            <person name="Seidman D."/>
            <person name="Sengamalay N."/>
            <person name="Stenos J."/>
            <person name="Tallon L.J."/>
            <person name="Vincent G."/>
            <person name="Fraser C.M."/>
            <person name="Munderloh U."/>
            <person name="Dunning-Hotopp J.C."/>
        </authorList>
    </citation>
    <scope>NUCLEOTIDE SEQUENCE [LARGE SCALE GENOMIC DNA]</scope>
    <source>
        <strain evidence="1 2">ApMUC09</strain>
    </source>
</reference>
<comment type="caution">
    <text evidence="1">The sequence shown here is derived from an EMBL/GenBank/DDBJ whole genome shotgun (WGS) entry which is preliminary data.</text>
</comment>
<evidence type="ECO:0000313" key="2">
    <source>
        <dbReference type="Proteomes" id="UP000033441"/>
    </source>
</evidence>
<proteinExistence type="predicted"/>
<accession>A0A0F3NAS6</accession>